<feature type="region of interest" description="Disordered" evidence="1">
    <location>
        <begin position="1"/>
        <end position="22"/>
    </location>
</feature>
<name>A0A1B0D7M2_PHLPP</name>
<dbReference type="EMBL" id="AJVK01027021">
    <property type="status" value="NOT_ANNOTATED_CDS"/>
    <property type="molecule type" value="Genomic_DNA"/>
</dbReference>
<evidence type="ECO:0008006" key="4">
    <source>
        <dbReference type="Google" id="ProtNLM"/>
    </source>
</evidence>
<dbReference type="VEuPathDB" id="VectorBase:PPAI003545"/>
<feature type="region of interest" description="Disordered" evidence="1">
    <location>
        <begin position="57"/>
        <end position="80"/>
    </location>
</feature>
<dbReference type="VEuPathDB" id="VectorBase:PPAPM1_010585"/>
<keyword evidence="3" id="KW-1185">Reference proteome</keyword>
<evidence type="ECO:0000313" key="2">
    <source>
        <dbReference type="EnsemblMetazoa" id="PPAI003545-PA"/>
    </source>
</evidence>
<feature type="compositionally biased region" description="Basic residues" evidence="1">
    <location>
        <begin position="298"/>
        <end position="311"/>
    </location>
</feature>
<dbReference type="AlphaFoldDB" id="A0A1B0D7M2"/>
<feature type="compositionally biased region" description="Basic and acidic residues" evidence="1">
    <location>
        <begin position="321"/>
        <end position="332"/>
    </location>
</feature>
<protein>
    <recommendedName>
        <fullName evidence="4">Pre-C2HC domain-containing protein</fullName>
    </recommendedName>
</protein>
<organism evidence="2 3">
    <name type="scientific">Phlebotomus papatasi</name>
    <name type="common">Sandfly</name>
    <dbReference type="NCBI Taxonomy" id="29031"/>
    <lineage>
        <taxon>Eukaryota</taxon>
        <taxon>Metazoa</taxon>
        <taxon>Ecdysozoa</taxon>
        <taxon>Arthropoda</taxon>
        <taxon>Hexapoda</taxon>
        <taxon>Insecta</taxon>
        <taxon>Pterygota</taxon>
        <taxon>Neoptera</taxon>
        <taxon>Endopterygota</taxon>
        <taxon>Diptera</taxon>
        <taxon>Nematocera</taxon>
        <taxon>Psychodoidea</taxon>
        <taxon>Psychodidae</taxon>
        <taxon>Phlebotomus</taxon>
        <taxon>Phlebotomus</taxon>
    </lineage>
</organism>
<feature type="compositionally biased region" description="Polar residues" evidence="1">
    <location>
        <begin position="63"/>
        <end position="72"/>
    </location>
</feature>
<evidence type="ECO:0000256" key="1">
    <source>
        <dbReference type="SAM" id="MobiDB-lite"/>
    </source>
</evidence>
<dbReference type="EMBL" id="AJVK01027020">
    <property type="status" value="NOT_ANNOTATED_CDS"/>
    <property type="molecule type" value="Genomic_DNA"/>
</dbReference>
<evidence type="ECO:0000313" key="3">
    <source>
        <dbReference type="Proteomes" id="UP000092462"/>
    </source>
</evidence>
<proteinExistence type="predicted"/>
<feature type="compositionally biased region" description="Basic and acidic residues" evidence="1">
    <location>
        <begin position="373"/>
        <end position="386"/>
    </location>
</feature>
<dbReference type="Proteomes" id="UP000092462">
    <property type="component" value="Unassembled WGS sequence"/>
</dbReference>
<feature type="compositionally biased region" description="Low complexity" evidence="1">
    <location>
        <begin position="397"/>
        <end position="411"/>
    </location>
</feature>
<sequence length="411" mass="46000">MASVLAHASSDHSDSAMRSSVTTLQIDEESPAEHLLTQSTMGKTSFVSTNIFESLADDDDGSQETPSISQGSGFVPPPIVVSHSEPRAQEIISHLRKKFANKVFFKYISVGIKILCKSSGIYEALKNWFAEQKVQFYSHDSRPNESKKFTVSGLADFDGAEEEIKNELAEIYGLQPIEVTKIPPKYKRFTSDCIYLISFDKGVTNIETLKKIRHLCHTCVNWRFYKSKPKPPTLCQNCYLFGHGKRNCQLPPRCRQCSGSHSTEKCKSSSFKCRNCSGAHSADDPSCPALENFIAMRRNRGTRNARSKPPRLRPSASGGNRPDDRRINERENPAQGDINPYVPPFNDADFPPLPQRGPAKRNLRPSTSTSTHNSREDLRQETDTQVRKNQWNRNQDPASAPPGSSSQSTLF</sequence>
<dbReference type="EnsemblMetazoa" id="PPAI003545-RA">
    <property type="protein sequence ID" value="PPAI003545-PA"/>
    <property type="gene ID" value="PPAI003545"/>
</dbReference>
<feature type="compositionally biased region" description="Polar residues" evidence="1">
    <location>
        <begin position="387"/>
        <end position="396"/>
    </location>
</feature>
<accession>A0A1B0D7M2</accession>
<reference evidence="2" key="1">
    <citation type="submission" date="2022-08" db="UniProtKB">
        <authorList>
            <consortium name="EnsemblMetazoa"/>
        </authorList>
    </citation>
    <scope>IDENTIFICATION</scope>
    <source>
        <strain evidence="2">Israel</strain>
    </source>
</reference>
<feature type="region of interest" description="Disordered" evidence="1">
    <location>
        <begin position="298"/>
        <end position="411"/>
    </location>
</feature>